<dbReference type="InterPro" id="IPR000760">
    <property type="entry name" value="Inositol_monophosphatase-like"/>
</dbReference>
<keyword evidence="2" id="KW-0378">Hydrolase</keyword>
<dbReference type="GO" id="GO:0046872">
    <property type="term" value="F:metal ion binding"/>
    <property type="evidence" value="ECO:0007669"/>
    <property type="project" value="UniProtKB-KW"/>
</dbReference>
<protein>
    <submittedName>
        <fullName evidence="5">Fructose-1,6-bisphosphatase/inositol monophosphatase family enzyme</fullName>
    </submittedName>
</protein>
<evidence type="ECO:0000256" key="1">
    <source>
        <dbReference type="ARBA" id="ARBA00022723"/>
    </source>
</evidence>
<proteinExistence type="predicted"/>
<feature type="binding site" evidence="4">
    <location>
        <position position="68"/>
    </location>
    <ligand>
        <name>Mg(2+)</name>
        <dbReference type="ChEBI" id="CHEBI:18420"/>
        <label>1</label>
        <note>catalytic</note>
    </ligand>
</feature>
<accession>A0A7W5FB84</accession>
<keyword evidence="1 4" id="KW-0479">Metal-binding</keyword>
<dbReference type="RefSeq" id="WP_183551150.1">
    <property type="nucleotide sequence ID" value="NZ_BMQT01000014.1"/>
</dbReference>
<comment type="caution">
    <text evidence="5">The sequence shown here is derived from an EMBL/GenBank/DDBJ whole genome shotgun (WGS) entry which is preliminary data.</text>
</comment>
<name>A0A7W5FB84_9ACTN</name>
<feature type="binding site" evidence="4">
    <location>
        <position position="94"/>
    </location>
    <ligand>
        <name>Mg(2+)</name>
        <dbReference type="ChEBI" id="CHEBI:18420"/>
        <label>1</label>
        <note>catalytic</note>
    </ligand>
</feature>
<gene>
    <name evidence="5" type="ORF">FHS12_004939</name>
</gene>
<feature type="binding site" evidence="4">
    <location>
        <position position="217"/>
    </location>
    <ligand>
        <name>Mg(2+)</name>
        <dbReference type="ChEBI" id="CHEBI:18420"/>
        <label>1</label>
        <note>catalytic</note>
    </ligand>
</feature>
<dbReference type="Gene3D" id="3.30.540.10">
    <property type="entry name" value="Fructose-1,6-Bisphosphatase, subunit A, domain 1"/>
    <property type="match status" value="1"/>
</dbReference>
<evidence type="ECO:0000256" key="2">
    <source>
        <dbReference type="ARBA" id="ARBA00022801"/>
    </source>
</evidence>
<comment type="cofactor">
    <cofactor evidence="4">
        <name>Mg(2+)</name>
        <dbReference type="ChEBI" id="CHEBI:18420"/>
    </cofactor>
</comment>
<dbReference type="GO" id="GO:0008934">
    <property type="term" value="F:inositol monophosphate 1-phosphatase activity"/>
    <property type="evidence" value="ECO:0007669"/>
    <property type="project" value="TreeGrafter"/>
</dbReference>
<keyword evidence="6" id="KW-1185">Reference proteome</keyword>
<dbReference type="EMBL" id="JACHXG010000015">
    <property type="protein sequence ID" value="MBB3091962.1"/>
    <property type="molecule type" value="Genomic_DNA"/>
</dbReference>
<sequence length="268" mass="28759">MDYDVDRVVDEMREAATCYLRPRFRALATEDIWEKSPGEVVTVADQECEKALSDRLCAAVPGSVVIGEEAAAEDLSLLLHLSGEQPVWLLDPLDGTGAFASGSPDYGLMAALVVNSETVLAIIHQPEHSRTFVAEHGAGAYETESGERVAVRRSSSSLHGAVMKRFLPADIRVVIEHNEHRFATLEPQATAASIEYPPALAKGDGDFMLYWRTLPWDHAPGALLLSEAGGVVARLDGAAYDPTDRREGLLAAGSPEALREAKAALGLG</sequence>
<keyword evidence="3 4" id="KW-0460">Magnesium</keyword>
<evidence type="ECO:0000313" key="5">
    <source>
        <dbReference type="EMBL" id="MBB3091962.1"/>
    </source>
</evidence>
<dbReference type="AlphaFoldDB" id="A0A7W5FB84"/>
<dbReference type="PROSITE" id="PS00629">
    <property type="entry name" value="IMP_1"/>
    <property type="match status" value="1"/>
</dbReference>
<dbReference type="PRINTS" id="PR00377">
    <property type="entry name" value="IMPHPHTASES"/>
</dbReference>
<dbReference type="GO" id="GO:0006020">
    <property type="term" value="P:inositol metabolic process"/>
    <property type="evidence" value="ECO:0007669"/>
    <property type="project" value="TreeGrafter"/>
</dbReference>
<evidence type="ECO:0000256" key="3">
    <source>
        <dbReference type="ARBA" id="ARBA00022842"/>
    </source>
</evidence>
<organism evidence="5 6">
    <name type="scientific">Nocardioides albus</name>
    <dbReference type="NCBI Taxonomy" id="1841"/>
    <lineage>
        <taxon>Bacteria</taxon>
        <taxon>Bacillati</taxon>
        <taxon>Actinomycetota</taxon>
        <taxon>Actinomycetes</taxon>
        <taxon>Propionibacteriales</taxon>
        <taxon>Nocardioidaceae</taxon>
        <taxon>Nocardioides</taxon>
    </lineage>
</organism>
<dbReference type="PANTHER" id="PTHR20854:SF4">
    <property type="entry name" value="INOSITOL-1-MONOPHOSPHATASE-RELATED"/>
    <property type="match status" value="1"/>
</dbReference>
<feature type="binding site" evidence="4">
    <location>
        <position position="93"/>
    </location>
    <ligand>
        <name>Mg(2+)</name>
        <dbReference type="ChEBI" id="CHEBI:18420"/>
        <label>2</label>
    </ligand>
</feature>
<dbReference type="Pfam" id="PF00459">
    <property type="entry name" value="Inositol_P"/>
    <property type="match status" value="1"/>
</dbReference>
<dbReference type="GO" id="GO:0007165">
    <property type="term" value="P:signal transduction"/>
    <property type="evidence" value="ECO:0007669"/>
    <property type="project" value="TreeGrafter"/>
</dbReference>
<dbReference type="InterPro" id="IPR020583">
    <property type="entry name" value="Inositol_monoP_metal-BS"/>
</dbReference>
<evidence type="ECO:0000256" key="4">
    <source>
        <dbReference type="PIRSR" id="PIRSR600760-2"/>
    </source>
</evidence>
<dbReference type="PANTHER" id="PTHR20854">
    <property type="entry name" value="INOSITOL MONOPHOSPHATASE"/>
    <property type="match status" value="1"/>
</dbReference>
<dbReference type="Gene3D" id="3.40.190.80">
    <property type="match status" value="1"/>
</dbReference>
<dbReference type="SUPFAM" id="SSF56655">
    <property type="entry name" value="Carbohydrate phosphatase"/>
    <property type="match status" value="1"/>
</dbReference>
<dbReference type="Proteomes" id="UP000577707">
    <property type="component" value="Unassembled WGS sequence"/>
</dbReference>
<reference evidence="5 6" key="1">
    <citation type="submission" date="2020-08" db="EMBL/GenBank/DDBJ databases">
        <title>Genomic Encyclopedia of Type Strains, Phase III (KMG-III): the genomes of soil and plant-associated and newly described type strains.</title>
        <authorList>
            <person name="Whitman W."/>
        </authorList>
    </citation>
    <scope>NUCLEOTIDE SEQUENCE [LARGE SCALE GENOMIC DNA]</scope>
    <source>
        <strain evidence="5 6">CECT 3302</strain>
    </source>
</reference>
<feature type="binding site" evidence="4">
    <location>
        <position position="91"/>
    </location>
    <ligand>
        <name>Mg(2+)</name>
        <dbReference type="ChEBI" id="CHEBI:18420"/>
        <label>1</label>
        <note>catalytic</note>
    </ligand>
</feature>
<evidence type="ECO:0000313" key="6">
    <source>
        <dbReference type="Proteomes" id="UP000577707"/>
    </source>
</evidence>